<sequence length="209" mass="24541">MGNSELPNQGRDRDGEIDRDRDIDREERERENISIFNILLFHYQKNNNNNVAGWIRKTLANSKGEKVLSYIHKKKVYTVSVLRRIQGLDTSTVYGIHKELEERLIVKKTGFYAINENPRKAGRRPEFYALADIDIKDPDHDLICEAQDRYDEAEIKYDKGLQEEYSDNIRIKEIITEISEYYLSRGSIGQNRPSIKNVLQYLRANYPDL</sequence>
<gene>
    <name evidence="2" type="ORF">S03H2_55505</name>
</gene>
<evidence type="ECO:0000313" key="2">
    <source>
        <dbReference type="EMBL" id="GAH80839.1"/>
    </source>
</evidence>
<dbReference type="AlphaFoldDB" id="X1JRD6"/>
<organism evidence="2">
    <name type="scientific">marine sediment metagenome</name>
    <dbReference type="NCBI Taxonomy" id="412755"/>
    <lineage>
        <taxon>unclassified sequences</taxon>
        <taxon>metagenomes</taxon>
        <taxon>ecological metagenomes</taxon>
    </lineage>
</organism>
<dbReference type="EMBL" id="BARU01035459">
    <property type="protein sequence ID" value="GAH80839.1"/>
    <property type="molecule type" value="Genomic_DNA"/>
</dbReference>
<accession>X1JRD6</accession>
<proteinExistence type="predicted"/>
<comment type="caution">
    <text evidence="2">The sequence shown here is derived from an EMBL/GenBank/DDBJ whole genome shotgun (WGS) entry which is preliminary data.</text>
</comment>
<protein>
    <submittedName>
        <fullName evidence="2">Uncharacterized protein</fullName>
    </submittedName>
</protein>
<reference evidence="2" key="1">
    <citation type="journal article" date="2014" name="Front. Microbiol.">
        <title>High frequency of phylogenetically diverse reductive dehalogenase-homologous genes in deep subseafloor sedimentary metagenomes.</title>
        <authorList>
            <person name="Kawai M."/>
            <person name="Futagami T."/>
            <person name="Toyoda A."/>
            <person name="Takaki Y."/>
            <person name="Nishi S."/>
            <person name="Hori S."/>
            <person name="Arai W."/>
            <person name="Tsubouchi T."/>
            <person name="Morono Y."/>
            <person name="Uchiyama I."/>
            <person name="Ito T."/>
            <person name="Fujiyama A."/>
            <person name="Inagaki F."/>
            <person name="Takami H."/>
        </authorList>
    </citation>
    <scope>NUCLEOTIDE SEQUENCE</scope>
    <source>
        <strain evidence="2">Expedition CK06-06</strain>
    </source>
</reference>
<feature type="region of interest" description="Disordered" evidence="1">
    <location>
        <begin position="1"/>
        <end position="24"/>
    </location>
</feature>
<name>X1JRD6_9ZZZZ</name>
<evidence type="ECO:0000256" key="1">
    <source>
        <dbReference type="SAM" id="MobiDB-lite"/>
    </source>
</evidence>
<feature type="compositionally biased region" description="Basic and acidic residues" evidence="1">
    <location>
        <begin position="10"/>
        <end position="24"/>
    </location>
</feature>
<feature type="non-terminal residue" evidence="2">
    <location>
        <position position="209"/>
    </location>
</feature>